<name>A0A263BW22_9BACI</name>
<gene>
    <name evidence="6" type="primary">ytaF</name>
    <name evidence="6" type="ORF">CIB95_06200</name>
</gene>
<dbReference type="PANTHER" id="PTHR35529:SF2">
    <property type="entry name" value="SPORULATION PROTEIN YTAF-RELATED"/>
    <property type="match status" value="1"/>
</dbReference>
<feature type="transmembrane region" description="Helical" evidence="5">
    <location>
        <begin position="148"/>
        <end position="179"/>
    </location>
</feature>
<comment type="caution">
    <text evidence="6">The sequence shown here is derived from an EMBL/GenBank/DDBJ whole genome shotgun (WGS) entry which is preliminary data.</text>
</comment>
<dbReference type="RefSeq" id="WP_094923287.1">
    <property type="nucleotide sequence ID" value="NZ_NPIA01000002.1"/>
</dbReference>
<reference evidence="7" key="1">
    <citation type="submission" date="2017-08" db="EMBL/GenBank/DDBJ databases">
        <authorList>
            <person name="Huang Z."/>
        </authorList>
    </citation>
    <scope>NUCLEOTIDE SEQUENCE [LARGE SCALE GENOMIC DNA]</scope>
    <source>
        <strain evidence="7">SA5d-4</strain>
    </source>
</reference>
<dbReference type="InterPro" id="IPR003810">
    <property type="entry name" value="Mntp/YtaF"/>
</dbReference>
<dbReference type="EMBL" id="NPIA01000002">
    <property type="protein sequence ID" value="OZM57943.1"/>
    <property type="molecule type" value="Genomic_DNA"/>
</dbReference>
<keyword evidence="4 5" id="KW-0472">Membrane</keyword>
<sequence length="211" mass="22960">MTQLLSLLLLAFAVSLDSYSVGFTYGVRKMFLPFRSIVIIACCSAITLLFAMGIGGIIVQFLSPSIAEKIGGIILIGIGAWVLYQVFRPERSEKNVSVKETIIKFEIRSLGIVIQILRKPTAADFDKSGTITGIEAVLLGVALSLDAFAAGIGAVLIGYSPWIMAISVAVMSSLFVTFGMKCGHFFSNFKWMDKFSFLPGLILIILGIWKF</sequence>
<dbReference type="Pfam" id="PF02659">
    <property type="entry name" value="Mntp"/>
    <property type="match status" value="2"/>
</dbReference>
<dbReference type="InterPro" id="IPR014205">
    <property type="entry name" value="Spore_YtaF"/>
</dbReference>
<feature type="transmembrane region" description="Helical" evidence="5">
    <location>
        <begin position="191"/>
        <end position="209"/>
    </location>
</feature>
<reference evidence="6 7" key="2">
    <citation type="submission" date="2017-09" db="EMBL/GenBank/DDBJ databases">
        <title>Bacillus patelloidae sp. nov., isolated from the intestinal tract of a marine limpet.</title>
        <authorList>
            <person name="Liu R."/>
            <person name="Dong C."/>
            <person name="Shao Z."/>
        </authorList>
    </citation>
    <scope>NUCLEOTIDE SEQUENCE [LARGE SCALE GENOMIC DNA]</scope>
    <source>
        <strain evidence="6 7">SA5d-4</strain>
    </source>
</reference>
<evidence type="ECO:0000313" key="7">
    <source>
        <dbReference type="Proteomes" id="UP000217083"/>
    </source>
</evidence>
<evidence type="ECO:0000256" key="2">
    <source>
        <dbReference type="ARBA" id="ARBA00022692"/>
    </source>
</evidence>
<dbReference type="PANTHER" id="PTHR35529">
    <property type="entry name" value="MANGANESE EFFLUX PUMP MNTP-RELATED"/>
    <property type="match status" value="1"/>
</dbReference>
<dbReference type="AlphaFoldDB" id="A0A263BW22"/>
<evidence type="ECO:0000256" key="1">
    <source>
        <dbReference type="ARBA" id="ARBA00022475"/>
    </source>
</evidence>
<dbReference type="NCBIfam" id="TIGR02840">
    <property type="entry name" value="spore_YtaF"/>
    <property type="match status" value="1"/>
</dbReference>
<protein>
    <submittedName>
        <fullName evidence="6">Sporulation membrane protein YtaF</fullName>
    </submittedName>
</protein>
<dbReference type="Proteomes" id="UP000217083">
    <property type="component" value="Unassembled WGS sequence"/>
</dbReference>
<feature type="transmembrane region" description="Helical" evidence="5">
    <location>
        <begin position="70"/>
        <end position="87"/>
    </location>
</feature>
<proteinExistence type="predicted"/>
<evidence type="ECO:0000256" key="4">
    <source>
        <dbReference type="ARBA" id="ARBA00023136"/>
    </source>
</evidence>
<evidence type="ECO:0000256" key="5">
    <source>
        <dbReference type="SAM" id="Phobius"/>
    </source>
</evidence>
<keyword evidence="7" id="KW-1185">Reference proteome</keyword>
<feature type="transmembrane region" description="Helical" evidence="5">
    <location>
        <begin position="32"/>
        <end position="58"/>
    </location>
</feature>
<organism evidence="6 7">
    <name type="scientific">Lottiidibacillus patelloidae</name>
    <dbReference type="NCBI Taxonomy" id="2670334"/>
    <lineage>
        <taxon>Bacteria</taxon>
        <taxon>Bacillati</taxon>
        <taxon>Bacillota</taxon>
        <taxon>Bacilli</taxon>
        <taxon>Bacillales</taxon>
        <taxon>Bacillaceae</taxon>
        <taxon>Lottiidibacillus</taxon>
    </lineage>
</organism>
<keyword evidence="2 5" id="KW-0812">Transmembrane</keyword>
<accession>A0A263BW22</accession>
<keyword evidence="1" id="KW-1003">Cell membrane</keyword>
<evidence type="ECO:0000313" key="6">
    <source>
        <dbReference type="EMBL" id="OZM57943.1"/>
    </source>
</evidence>
<evidence type="ECO:0000256" key="3">
    <source>
        <dbReference type="ARBA" id="ARBA00022989"/>
    </source>
</evidence>
<keyword evidence="3 5" id="KW-1133">Transmembrane helix</keyword>